<dbReference type="EMBL" id="CP003362">
    <property type="protein sequence ID" value="AGB48794.1"/>
    <property type="molecule type" value="Genomic_DNA"/>
</dbReference>
<organism evidence="1 2">
    <name type="scientific">Methanomethylovorans hollandica (strain DSM 15978 / NBRC 107637 / DMS1)</name>
    <dbReference type="NCBI Taxonomy" id="867904"/>
    <lineage>
        <taxon>Archaea</taxon>
        <taxon>Methanobacteriati</taxon>
        <taxon>Methanobacteriota</taxon>
        <taxon>Stenosarchaea group</taxon>
        <taxon>Methanomicrobia</taxon>
        <taxon>Methanosarcinales</taxon>
        <taxon>Methanosarcinaceae</taxon>
        <taxon>Methanomethylovorans</taxon>
    </lineage>
</organism>
<dbReference type="InterPro" id="IPR019734">
    <property type="entry name" value="TPR_rpt"/>
</dbReference>
<protein>
    <recommendedName>
        <fullName evidence="3">Tetratricopeptide repeat protein</fullName>
    </recommendedName>
</protein>
<dbReference type="SMART" id="SM00028">
    <property type="entry name" value="TPR"/>
    <property type="match status" value="2"/>
</dbReference>
<name>L0KXV5_METHD</name>
<gene>
    <name evidence="1" type="ordered locus">Metho_0528</name>
</gene>
<dbReference type="GeneID" id="14407634"/>
<evidence type="ECO:0008006" key="3">
    <source>
        <dbReference type="Google" id="ProtNLM"/>
    </source>
</evidence>
<proteinExistence type="predicted"/>
<dbReference type="SUPFAM" id="SSF48452">
    <property type="entry name" value="TPR-like"/>
    <property type="match status" value="1"/>
</dbReference>
<dbReference type="InterPro" id="IPR011990">
    <property type="entry name" value="TPR-like_helical_dom_sf"/>
</dbReference>
<evidence type="ECO:0000313" key="1">
    <source>
        <dbReference type="EMBL" id="AGB48794.1"/>
    </source>
</evidence>
<dbReference type="Proteomes" id="UP000010866">
    <property type="component" value="Chromosome"/>
</dbReference>
<dbReference type="STRING" id="867904.Metho_0528"/>
<dbReference type="PANTHER" id="PTHR10790:SF51">
    <property type="entry name" value="TETRATRICOPEPTIDE REPEAT PROTEIN"/>
    <property type="match status" value="1"/>
</dbReference>
<dbReference type="KEGG" id="mhz:Metho_0528"/>
<dbReference type="PANTHER" id="PTHR10790">
    <property type="entry name" value="TPR-DOMAIN CONTAINING PROTEIN"/>
    <property type="match status" value="1"/>
</dbReference>
<dbReference type="AlphaFoldDB" id="L0KXV5"/>
<dbReference type="Gene3D" id="1.25.40.10">
    <property type="entry name" value="Tetratricopeptide repeat domain"/>
    <property type="match status" value="1"/>
</dbReference>
<dbReference type="OrthoDB" id="137555at2157"/>
<keyword evidence="2" id="KW-1185">Reference proteome</keyword>
<sequence>MSRQVLDSVDRAVQSVPSLIEKKNYKHAFKILSNAEDKLKGKNKPELECITLLLKGNVFQANEQASEALDTYEKAFAIASELFLKNQEDINAQRLLTNSLDNIVNILEEMDSFSGVESVIKKEEVIFGMIADVYAKLIAQNPEDIEYLTNYSNTMENIINFYTMIGKPEMQITLVTDIMMAYETIMRLDPEDPDIPRMLYEMAEQYGKVCLIKESIEEAKKVYGKLEEIYTGILEKEPEDEDLLSLLTDSYGLLAALYAKTDETEKAYEYSSKVLDIVERRCKISKQRSVP</sequence>
<accession>L0KXV5</accession>
<dbReference type="HOGENOM" id="CLU_955146_0_0_2"/>
<dbReference type="RefSeq" id="WP_015323963.1">
    <property type="nucleotide sequence ID" value="NC_019977.1"/>
</dbReference>
<reference evidence="2" key="1">
    <citation type="submission" date="2012-02" db="EMBL/GenBank/DDBJ databases">
        <title>Complete sequence of chromosome of Methanomethylovorans hollandica DSM 15978.</title>
        <authorList>
            <person name="Lucas S."/>
            <person name="Copeland A."/>
            <person name="Lapidus A."/>
            <person name="Glavina del Rio T."/>
            <person name="Dalin E."/>
            <person name="Tice H."/>
            <person name="Bruce D."/>
            <person name="Goodwin L."/>
            <person name="Pitluck S."/>
            <person name="Peters L."/>
            <person name="Mikhailova N."/>
            <person name="Held B."/>
            <person name="Kyrpides N."/>
            <person name="Mavromatis K."/>
            <person name="Ivanova N."/>
            <person name="Brettin T."/>
            <person name="Detter J.C."/>
            <person name="Han C."/>
            <person name="Larimer F."/>
            <person name="Land M."/>
            <person name="Hauser L."/>
            <person name="Markowitz V."/>
            <person name="Cheng J.-F."/>
            <person name="Hugenholtz P."/>
            <person name="Woyke T."/>
            <person name="Wu D."/>
            <person name="Spring S."/>
            <person name="Schroeder M."/>
            <person name="Brambilla E."/>
            <person name="Klenk H.-P."/>
            <person name="Eisen J.A."/>
        </authorList>
    </citation>
    <scope>NUCLEOTIDE SEQUENCE [LARGE SCALE GENOMIC DNA]</scope>
    <source>
        <strain evidence="2">DSM 15978 / NBRC 107637 / DMS1</strain>
    </source>
</reference>
<evidence type="ECO:0000313" key="2">
    <source>
        <dbReference type="Proteomes" id="UP000010866"/>
    </source>
</evidence>